<evidence type="ECO:0000313" key="3">
    <source>
        <dbReference type="EMBL" id="SUB76911.1"/>
    </source>
</evidence>
<dbReference type="AlphaFoldDB" id="A0A379DF30"/>
<name>A0A379DF30_9PORP</name>
<dbReference type="InterPro" id="IPR011250">
    <property type="entry name" value="OMP/PagP_B-barrel"/>
</dbReference>
<evidence type="ECO:0000313" key="4">
    <source>
        <dbReference type="Proteomes" id="UP000254263"/>
    </source>
</evidence>
<keyword evidence="1" id="KW-0732">Signal</keyword>
<dbReference type="InterPro" id="IPR027385">
    <property type="entry name" value="Beta-barrel_OMP"/>
</dbReference>
<dbReference type="Pfam" id="PF13505">
    <property type="entry name" value="OMP_b-brl"/>
    <property type="match status" value="1"/>
</dbReference>
<proteinExistence type="predicted"/>
<dbReference type="Gene3D" id="2.40.160.20">
    <property type="match status" value="1"/>
</dbReference>
<reference evidence="3 4" key="1">
    <citation type="submission" date="2018-06" db="EMBL/GenBank/DDBJ databases">
        <authorList>
            <consortium name="Pathogen Informatics"/>
            <person name="Doyle S."/>
        </authorList>
    </citation>
    <scope>NUCLEOTIDE SEQUENCE [LARGE SCALE GENOMIC DNA]</scope>
    <source>
        <strain evidence="3 4">NCTC13100</strain>
    </source>
</reference>
<dbReference type="SUPFAM" id="SSF56925">
    <property type="entry name" value="OMPA-like"/>
    <property type="match status" value="1"/>
</dbReference>
<evidence type="ECO:0000256" key="1">
    <source>
        <dbReference type="ARBA" id="ARBA00022729"/>
    </source>
</evidence>
<protein>
    <recommendedName>
        <fullName evidence="2">Outer membrane protein beta-barrel domain-containing protein</fullName>
    </recommendedName>
</protein>
<sequence>MFYPVKKKEMMKKFFYTIIVLVGLAVSANAQSVFRKGESMLNLGLGLNSLNNYTMVIPPLSASYELGLADNIFSNGNGSLGLGAYIGYASYKYKPYKVNSLKENHFVIGPRLALHYGFLGKLDTYLGLMLGYRSVSLSGDFGDIDSTSSGLAWNLNIGARYFFTPKVGAFMELGYGISNVNLGVTFRM</sequence>
<feature type="domain" description="Outer membrane protein beta-barrel" evidence="2">
    <location>
        <begin position="19"/>
        <end position="180"/>
    </location>
</feature>
<gene>
    <name evidence="3" type="ORF">NCTC13100_00022</name>
</gene>
<evidence type="ECO:0000259" key="2">
    <source>
        <dbReference type="Pfam" id="PF13505"/>
    </source>
</evidence>
<dbReference type="Proteomes" id="UP000254263">
    <property type="component" value="Unassembled WGS sequence"/>
</dbReference>
<organism evidence="3 4">
    <name type="scientific">Porphyromonas macacae</name>
    <dbReference type="NCBI Taxonomy" id="28115"/>
    <lineage>
        <taxon>Bacteria</taxon>
        <taxon>Pseudomonadati</taxon>
        <taxon>Bacteroidota</taxon>
        <taxon>Bacteroidia</taxon>
        <taxon>Bacteroidales</taxon>
        <taxon>Porphyromonadaceae</taxon>
        <taxon>Porphyromonas</taxon>
    </lineage>
</organism>
<accession>A0A379DF30</accession>
<dbReference type="EMBL" id="UGTI01000001">
    <property type="protein sequence ID" value="SUB76911.1"/>
    <property type="molecule type" value="Genomic_DNA"/>
</dbReference>